<dbReference type="SUPFAM" id="SSF81321">
    <property type="entry name" value="Family A G protein-coupled receptor-like"/>
    <property type="match status" value="1"/>
</dbReference>
<keyword evidence="4" id="KW-1185">Reference proteome</keyword>
<evidence type="ECO:0000313" key="3">
    <source>
        <dbReference type="EMBL" id="NXV40129.1"/>
    </source>
</evidence>
<feature type="transmembrane region" description="Helical" evidence="1">
    <location>
        <begin position="21"/>
        <end position="44"/>
    </location>
</feature>
<evidence type="ECO:0000313" key="2">
    <source>
        <dbReference type="EMBL" id="NXV39203.1"/>
    </source>
</evidence>
<protein>
    <submittedName>
        <fullName evidence="3">OR5G3 protein</fullName>
    </submittedName>
</protein>
<evidence type="ECO:0000313" key="4">
    <source>
        <dbReference type="Proteomes" id="UP000540089"/>
    </source>
</evidence>
<dbReference type="Gene3D" id="1.20.1070.10">
    <property type="entry name" value="Rhodopsin 7-helix transmembrane proteins"/>
    <property type="match status" value="1"/>
</dbReference>
<sequence length="80" mass="9300">NCTTVTVFLLLGLFRHTEMQILFFFMFLLSYTITIIGNSLIVVVTLHPTFYTPTYFFLRVLSFMDICTTSSIVPKMLVNY</sequence>
<organism evidence="3 4">
    <name type="scientific">Rissa tridactyla</name>
    <name type="common">Black-legged kittiwake</name>
    <name type="synonym">Larus tridactyla</name>
    <dbReference type="NCBI Taxonomy" id="75485"/>
    <lineage>
        <taxon>Eukaryota</taxon>
        <taxon>Metazoa</taxon>
        <taxon>Chordata</taxon>
        <taxon>Craniata</taxon>
        <taxon>Vertebrata</taxon>
        <taxon>Euteleostomi</taxon>
        <taxon>Archelosauria</taxon>
        <taxon>Archosauria</taxon>
        <taxon>Dinosauria</taxon>
        <taxon>Saurischia</taxon>
        <taxon>Theropoda</taxon>
        <taxon>Coelurosauria</taxon>
        <taxon>Aves</taxon>
        <taxon>Neognathae</taxon>
        <taxon>Neoaves</taxon>
        <taxon>Charadriiformes</taxon>
        <taxon>Laridae</taxon>
        <taxon>Rissa</taxon>
    </lineage>
</organism>
<accession>A0A7L3TKY2</accession>
<dbReference type="PANTHER" id="PTHR48001">
    <property type="entry name" value="OLFACTORY RECEPTOR"/>
    <property type="match status" value="1"/>
</dbReference>
<dbReference type="EMBL" id="VZUC01003086">
    <property type="protein sequence ID" value="NXV39203.1"/>
    <property type="molecule type" value="Genomic_DNA"/>
</dbReference>
<evidence type="ECO:0000256" key="1">
    <source>
        <dbReference type="SAM" id="Phobius"/>
    </source>
</evidence>
<proteinExistence type="predicted"/>
<dbReference type="AlphaFoldDB" id="A0A7L3TKY2"/>
<name>A0A7L3TKY2_RISTR</name>
<reference evidence="3 4" key="1">
    <citation type="submission" date="2019-09" db="EMBL/GenBank/DDBJ databases">
        <title>Bird 10,000 Genomes (B10K) Project - Family phase.</title>
        <authorList>
            <person name="Zhang G."/>
        </authorList>
    </citation>
    <scope>NUCLEOTIDE SEQUENCE [LARGE SCALE GENOMIC DNA]</scope>
    <source>
        <strain evidence="3">OUT-0021</strain>
        <tissue evidence="3">Blood</tissue>
    </source>
</reference>
<feature type="non-terminal residue" evidence="3">
    <location>
        <position position="1"/>
    </location>
</feature>
<keyword evidence="1" id="KW-0472">Membrane</keyword>
<dbReference type="Proteomes" id="UP000540089">
    <property type="component" value="Unassembled WGS sequence"/>
</dbReference>
<keyword evidence="1" id="KW-1133">Transmembrane helix</keyword>
<comment type="caution">
    <text evidence="3">The sequence shown here is derived from an EMBL/GenBank/DDBJ whole genome shotgun (WGS) entry which is preliminary data.</text>
</comment>
<dbReference type="EMBL" id="VZUC01053213">
    <property type="protein sequence ID" value="NXV40129.1"/>
    <property type="molecule type" value="Genomic_DNA"/>
</dbReference>
<keyword evidence="1" id="KW-0812">Transmembrane</keyword>
<gene>
    <name evidence="3" type="primary">Or5g3_2</name>
    <name evidence="2" type="synonym">Or5g3_1</name>
    <name evidence="3" type="ORF">RISTRI_R15769</name>
    <name evidence="2" type="ORF">RISTRI_R16090</name>
</gene>
<feature type="non-terminal residue" evidence="3">
    <location>
        <position position="80"/>
    </location>
</feature>